<dbReference type="AlphaFoldDB" id="A0A7J0D895"/>
<sequence>MRKIHSSDETSNKKLPAFHRFEARPSGTDLENGPIDQSLSFWPSIITSIRPFASRASTQNEPNRAKELSMFLLIPIKKMQRWMTARLLGQKPFLPHRRASRINWEPLTGSDLDQGSS</sequence>
<gene>
    <name evidence="1" type="ORF">Acr_00g0002320</name>
</gene>
<protein>
    <submittedName>
        <fullName evidence="1">Uncharacterized protein</fullName>
    </submittedName>
</protein>
<reference evidence="2" key="1">
    <citation type="submission" date="2019-07" db="EMBL/GenBank/DDBJ databases">
        <title>De Novo Assembly of kiwifruit Actinidia rufa.</title>
        <authorList>
            <person name="Sugita-Konishi S."/>
            <person name="Sato K."/>
            <person name="Mori E."/>
            <person name="Abe Y."/>
            <person name="Kisaki G."/>
            <person name="Hamano K."/>
            <person name="Suezawa K."/>
            <person name="Otani M."/>
            <person name="Fukuda T."/>
            <person name="Manabe T."/>
            <person name="Gomi K."/>
            <person name="Tabuchi M."/>
            <person name="Akimitsu K."/>
            <person name="Kataoka I."/>
        </authorList>
    </citation>
    <scope>NUCLEOTIDE SEQUENCE [LARGE SCALE GENOMIC DNA]</scope>
    <source>
        <strain evidence="2">cv. Fuchu</strain>
    </source>
</reference>
<dbReference type="EMBL" id="BJWL01000044">
    <property type="protein sequence ID" value="GFS28524.1"/>
    <property type="molecule type" value="Genomic_DNA"/>
</dbReference>
<accession>A0A7J0D895</accession>
<comment type="caution">
    <text evidence="1">The sequence shown here is derived from an EMBL/GenBank/DDBJ whole genome shotgun (WGS) entry which is preliminary data.</text>
</comment>
<keyword evidence="2" id="KW-1185">Reference proteome</keyword>
<proteinExistence type="predicted"/>
<evidence type="ECO:0000313" key="1">
    <source>
        <dbReference type="EMBL" id="GFS28524.1"/>
    </source>
</evidence>
<evidence type="ECO:0000313" key="2">
    <source>
        <dbReference type="Proteomes" id="UP000585474"/>
    </source>
</evidence>
<organism evidence="1 2">
    <name type="scientific">Actinidia rufa</name>
    <dbReference type="NCBI Taxonomy" id="165716"/>
    <lineage>
        <taxon>Eukaryota</taxon>
        <taxon>Viridiplantae</taxon>
        <taxon>Streptophyta</taxon>
        <taxon>Embryophyta</taxon>
        <taxon>Tracheophyta</taxon>
        <taxon>Spermatophyta</taxon>
        <taxon>Magnoliopsida</taxon>
        <taxon>eudicotyledons</taxon>
        <taxon>Gunneridae</taxon>
        <taxon>Pentapetalae</taxon>
        <taxon>asterids</taxon>
        <taxon>Ericales</taxon>
        <taxon>Actinidiaceae</taxon>
        <taxon>Actinidia</taxon>
    </lineage>
</organism>
<dbReference type="Proteomes" id="UP000585474">
    <property type="component" value="Unassembled WGS sequence"/>
</dbReference>
<name>A0A7J0D895_9ERIC</name>